<accession>A0AAV4DBQ0</accession>
<evidence type="ECO:0000256" key="1">
    <source>
        <dbReference type="SAM" id="SignalP"/>
    </source>
</evidence>
<evidence type="ECO:0000313" key="2">
    <source>
        <dbReference type="EMBL" id="GFO41496.1"/>
    </source>
</evidence>
<dbReference type="Proteomes" id="UP000735302">
    <property type="component" value="Unassembled WGS sequence"/>
</dbReference>
<evidence type="ECO:0000313" key="3">
    <source>
        <dbReference type="Proteomes" id="UP000735302"/>
    </source>
</evidence>
<keyword evidence="3" id="KW-1185">Reference proteome</keyword>
<protein>
    <recommendedName>
        <fullName evidence="4">Post-GPI attachment to proteins factor 3</fullName>
    </recommendedName>
</protein>
<organism evidence="2 3">
    <name type="scientific">Plakobranchus ocellatus</name>
    <dbReference type="NCBI Taxonomy" id="259542"/>
    <lineage>
        <taxon>Eukaryota</taxon>
        <taxon>Metazoa</taxon>
        <taxon>Spiralia</taxon>
        <taxon>Lophotrochozoa</taxon>
        <taxon>Mollusca</taxon>
        <taxon>Gastropoda</taxon>
        <taxon>Heterobranchia</taxon>
        <taxon>Euthyneura</taxon>
        <taxon>Panpulmonata</taxon>
        <taxon>Sacoglossa</taxon>
        <taxon>Placobranchoidea</taxon>
        <taxon>Plakobranchidae</taxon>
        <taxon>Plakobranchus</taxon>
    </lineage>
</organism>
<feature type="signal peptide" evidence="1">
    <location>
        <begin position="1"/>
        <end position="39"/>
    </location>
</feature>
<proteinExistence type="predicted"/>
<dbReference type="EMBL" id="BLXT01007695">
    <property type="protein sequence ID" value="GFO41496.1"/>
    <property type="molecule type" value="Genomic_DNA"/>
</dbReference>
<feature type="chain" id="PRO_5043506509" description="Post-GPI attachment to proteins factor 3" evidence="1">
    <location>
        <begin position="40"/>
        <end position="130"/>
    </location>
</feature>
<evidence type="ECO:0008006" key="4">
    <source>
        <dbReference type="Google" id="ProtNLM"/>
    </source>
</evidence>
<comment type="caution">
    <text evidence="2">The sequence shown here is derived from an EMBL/GenBank/DDBJ whole genome shotgun (WGS) entry which is preliminary data.</text>
</comment>
<sequence>MESSGLLQAAQRKAFLKFPLRWLVMLLLGLAMLVWSSDGTVVCPIEICPLCRDRGTTEEERCDCSLSRCRKESGLQREKRLQWYTTMFYGPRNERRNPDRTGLREALKLAFNAIAAFFNSQEYYIVHPPH</sequence>
<keyword evidence="1" id="KW-0732">Signal</keyword>
<name>A0AAV4DBQ0_9GAST</name>
<dbReference type="AlphaFoldDB" id="A0AAV4DBQ0"/>
<reference evidence="2 3" key="1">
    <citation type="journal article" date="2021" name="Elife">
        <title>Chloroplast acquisition without the gene transfer in kleptoplastic sea slugs, Plakobranchus ocellatus.</title>
        <authorList>
            <person name="Maeda T."/>
            <person name="Takahashi S."/>
            <person name="Yoshida T."/>
            <person name="Shimamura S."/>
            <person name="Takaki Y."/>
            <person name="Nagai Y."/>
            <person name="Toyoda A."/>
            <person name="Suzuki Y."/>
            <person name="Arimoto A."/>
            <person name="Ishii H."/>
            <person name="Satoh N."/>
            <person name="Nishiyama T."/>
            <person name="Hasebe M."/>
            <person name="Maruyama T."/>
            <person name="Minagawa J."/>
            <person name="Obokata J."/>
            <person name="Shigenobu S."/>
        </authorList>
    </citation>
    <scope>NUCLEOTIDE SEQUENCE [LARGE SCALE GENOMIC DNA]</scope>
</reference>
<gene>
    <name evidence="2" type="ORF">PoB_006800100</name>
</gene>